<dbReference type="InterPro" id="IPR036291">
    <property type="entry name" value="NAD(P)-bd_dom_sf"/>
</dbReference>
<gene>
    <name evidence="4" type="ORF">K491DRAFT_668852</name>
</gene>
<name>A0A6A6SNN6_9PLEO</name>
<dbReference type="OrthoDB" id="331544at2759"/>
<dbReference type="SUPFAM" id="SSF51735">
    <property type="entry name" value="NAD(P)-binding Rossmann-fold domains"/>
    <property type="match status" value="1"/>
</dbReference>
<dbReference type="PANTHER" id="PTHR43245:SF51">
    <property type="entry name" value="SHORT CHAIN DEHYDROGENASE_REDUCTASE FAMILY 42E, MEMBER 2"/>
    <property type="match status" value="1"/>
</dbReference>
<organism evidence="4 5">
    <name type="scientific">Lophiostoma macrostomum CBS 122681</name>
    <dbReference type="NCBI Taxonomy" id="1314788"/>
    <lineage>
        <taxon>Eukaryota</taxon>
        <taxon>Fungi</taxon>
        <taxon>Dikarya</taxon>
        <taxon>Ascomycota</taxon>
        <taxon>Pezizomycotina</taxon>
        <taxon>Dothideomycetes</taxon>
        <taxon>Pleosporomycetidae</taxon>
        <taxon>Pleosporales</taxon>
        <taxon>Lophiostomataceae</taxon>
        <taxon>Lophiostoma</taxon>
    </lineage>
</organism>
<dbReference type="InterPro" id="IPR002225">
    <property type="entry name" value="3Beta_OHSteriod_DH/Estase"/>
</dbReference>
<evidence type="ECO:0000259" key="3">
    <source>
        <dbReference type="Pfam" id="PF01073"/>
    </source>
</evidence>
<dbReference type="InterPro" id="IPR050177">
    <property type="entry name" value="Lipid_A_modif_metabolic_enz"/>
</dbReference>
<evidence type="ECO:0000313" key="4">
    <source>
        <dbReference type="EMBL" id="KAF2649476.1"/>
    </source>
</evidence>
<dbReference type="GO" id="GO:0006694">
    <property type="term" value="P:steroid biosynthetic process"/>
    <property type="evidence" value="ECO:0007669"/>
    <property type="project" value="InterPro"/>
</dbReference>
<keyword evidence="2" id="KW-0560">Oxidoreductase</keyword>
<comment type="similarity">
    <text evidence="1">Belongs to the 3-beta-HSD family.</text>
</comment>
<dbReference type="PANTHER" id="PTHR43245">
    <property type="entry name" value="BIFUNCTIONAL POLYMYXIN RESISTANCE PROTEIN ARNA"/>
    <property type="match status" value="1"/>
</dbReference>
<proteinExistence type="inferred from homology"/>
<evidence type="ECO:0000256" key="2">
    <source>
        <dbReference type="ARBA" id="ARBA00023002"/>
    </source>
</evidence>
<evidence type="ECO:0000313" key="5">
    <source>
        <dbReference type="Proteomes" id="UP000799324"/>
    </source>
</evidence>
<evidence type="ECO:0000256" key="1">
    <source>
        <dbReference type="ARBA" id="ARBA00009219"/>
    </source>
</evidence>
<keyword evidence="5" id="KW-1185">Reference proteome</keyword>
<reference evidence="4" key="1">
    <citation type="journal article" date="2020" name="Stud. Mycol.">
        <title>101 Dothideomycetes genomes: a test case for predicting lifestyles and emergence of pathogens.</title>
        <authorList>
            <person name="Haridas S."/>
            <person name="Albert R."/>
            <person name="Binder M."/>
            <person name="Bloem J."/>
            <person name="Labutti K."/>
            <person name="Salamov A."/>
            <person name="Andreopoulos B."/>
            <person name="Baker S."/>
            <person name="Barry K."/>
            <person name="Bills G."/>
            <person name="Bluhm B."/>
            <person name="Cannon C."/>
            <person name="Castanera R."/>
            <person name="Culley D."/>
            <person name="Daum C."/>
            <person name="Ezra D."/>
            <person name="Gonzalez J."/>
            <person name="Henrissat B."/>
            <person name="Kuo A."/>
            <person name="Liang C."/>
            <person name="Lipzen A."/>
            <person name="Lutzoni F."/>
            <person name="Magnuson J."/>
            <person name="Mondo S."/>
            <person name="Nolan M."/>
            <person name="Ohm R."/>
            <person name="Pangilinan J."/>
            <person name="Park H.-J."/>
            <person name="Ramirez L."/>
            <person name="Alfaro M."/>
            <person name="Sun H."/>
            <person name="Tritt A."/>
            <person name="Yoshinaga Y."/>
            <person name="Zwiers L.-H."/>
            <person name="Turgeon B."/>
            <person name="Goodwin S."/>
            <person name="Spatafora J."/>
            <person name="Crous P."/>
            <person name="Grigoriev I."/>
        </authorList>
    </citation>
    <scope>NUCLEOTIDE SEQUENCE</scope>
    <source>
        <strain evidence="4">CBS 122681</strain>
    </source>
</reference>
<dbReference type="GO" id="GO:0016616">
    <property type="term" value="F:oxidoreductase activity, acting on the CH-OH group of donors, NAD or NADP as acceptor"/>
    <property type="evidence" value="ECO:0007669"/>
    <property type="project" value="InterPro"/>
</dbReference>
<dbReference type="Proteomes" id="UP000799324">
    <property type="component" value="Unassembled WGS sequence"/>
</dbReference>
<dbReference type="Pfam" id="PF01073">
    <property type="entry name" value="3Beta_HSD"/>
    <property type="match status" value="1"/>
</dbReference>
<feature type="domain" description="3-beta hydroxysteroid dehydrogenase/isomerase" evidence="3">
    <location>
        <begin position="7"/>
        <end position="271"/>
    </location>
</feature>
<accession>A0A6A6SNN6</accession>
<dbReference type="EMBL" id="MU004490">
    <property type="protein sequence ID" value="KAF2649476.1"/>
    <property type="molecule type" value="Genomic_DNA"/>
</dbReference>
<protein>
    <submittedName>
        <fullName evidence="4">C-3 sterol dehydrogenase/C-4 decarboxylase-like protein</fullName>
    </submittedName>
</protein>
<sequence>MALPKVLVTGGTGFLGSEIVRLLVQTKAYEVTAIDINPPALGTGTFSDVRYVRANILQKQELSKVFHEAKPSIVVHTVGVTPAGQARYSNKGREALFEINVTGTRNVIEVSKECGAKGLVYTSSITVLVDENDRDFVNADETWPTGRAKLLYGQSKTAAENLVLSSNSPEFPTCALRPAPIFGPNDPGAIPTLHGCIARGETPFILGDGSNLQDFVYVTNVADAHVLAVRNLLNSGTAAGQAFFVTNGEPVTLRDFCIAVWRQFDHTPPFQLRIPKSIAWWVGWAAEWATWAVRSETTLSRGAILDGTAVRYVSISKAKRILGYEPKVGLEEAVKITCEHYKQQIQSRAYDKEETLR</sequence>
<dbReference type="Gene3D" id="3.40.50.720">
    <property type="entry name" value="NAD(P)-binding Rossmann-like Domain"/>
    <property type="match status" value="1"/>
</dbReference>
<dbReference type="AlphaFoldDB" id="A0A6A6SNN6"/>